<name>A0ABZ2LQS4_9BACT</name>
<dbReference type="EMBL" id="CP089984">
    <property type="protein sequence ID" value="WXB13268.1"/>
    <property type="molecule type" value="Genomic_DNA"/>
</dbReference>
<dbReference type="RefSeq" id="WP_394822889.1">
    <property type="nucleotide sequence ID" value="NZ_CP089984.1"/>
</dbReference>
<organism evidence="1 2">
    <name type="scientific">Pendulispora albinea</name>
    <dbReference type="NCBI Taxonomy" id="2741071"/>
    <lineage>
        <taxon>Bacteria</taxon>
        <taxon>Pseudomonadati</taxon>
        <taxon>Myxococcota</taxon>
        <taxon>Myxococcia</taxon>
        <taxon>Myxococcales</taxon>
        <taxon>Sorangiineae</taxon>
        <taxon>Pendulisporaceae</taxon>
        <taxon>Pendulispora</taxon>
    </lineage>
</organism>
<accession>A0ABZ2LQS4</accession>
<evidence type="ECO:0000313" key="1">
    <source>
        <dbReference type="EMBL" id="WXB13268.1"/>
    </source>
</evidence>
<proteinExistence type="predicted"/>
<dbReference type="Proteomes" id="UP001370348">
    <property type="component" value="Chromosome"/>
</dbReference>
<reference evidence="1 2" key="1">
    <citation type="submission" date="2021-12" db="EMBL/GenBank/DDBJ databases">
        <title>Discovery of the Pendulisporaceae a myxobacterial family with distinct sporulation behavior and unique specialized metabolism.</title>
        <authorList>
            <person name="Garcia R."/>
            <person name="Popoff A."/>
            <person name="Bader C.D."/>
            <person name="Loehr J."/>
            <person name="Walesch S."/>
            <person name="Walt C."/>
            <person name="Boldt J."/>
            <person name="Bunk B."/>
            <person name="Haeckl F.J.F.P.J."/>
            <person name="Gunesch A.P."/>
            <person name="Birkelbach J."/>
            <person name="Nuebel U."/>
            <person name="Pietschmann T."/>
            <person name="Bach T."/>
            <person name="Mueller R."/>
        </authorList>
    </citation>
    <scope>NUCLEOTIDE SEQUENCE [LARGE SCALE GENOMIC DNA]</scope>
    <source>
        <strain evidence="1 2">MSr11954</strain>
    </source>
</reference>
<gene>
    <name evidence="1" type="ORF">LZC94_36170</name>
</gene>
<protein>
    <submittedName>
        <fullName evidence="1">Uncharacterized protein</fullName>
    </submittedName>
</protein>
<evidence type="ECO:0000313" key="2">
    <source>
        <dbReference type="Proteomes" id="UP001370348"/>
    </source>
</evidence>
<keyword evidence="2" id="KW-1185">Reference proteome</keyword>
<sequence>MIAYSVEVAPNHSSACDFSRARDEFALAWIADAGRFARNLGFVLPLPFITVASRNRQTQLS</sequence>